<dbReference type="Gene3D" id="3.30.420.10">
    <property type="entry name" value="Ribonuclease H-like superfamily/Ribonuclease H"/>
    <property type="match status" value="1"/>
</dbReference>
<dbReference type="OrthoDB" id="1937754at2759"/>
<organism evidence="2 3">
    <name type="scientific">Nelumbo nucifera</name>
    <name type="common">Sacred lotus</name>
    <dbReference type="NCBI Taxonomy" id="4432"/>
    <lineage>
        <taxon>Eukaryota</taxon>
        <taxon>Viridiplantae</taxon>
        <taxon>Streptophyta</taxon>
        <taxon>Embryophyta</taxon>
        <taxon>Tracheophyta</taxon>
        <taxon>Spermatophyta</taxon>
        <taxon>Magnoliopsida</taxon>
        <taxon>Proteales</taxon>
        <taxon>Nelumbonaceae</taxon>
        <taxon>Nelumbo</taxon>
    </lineage>
</organism>
<dbReference type="PROSITE" id="PS50994">
    <property type="entry name" value="INTEGRASE"/>
    <property type="match status" value="1"/>
</dbReference>
<dbReference type="InterPro" id="IPR012337">
    <property type="entry name" value="RNaseH-like_sf"/>
</dbReference>
<dbReference type="OMA" id="TAYTINY"/>
<dbReference type="GO" id="GO:0015074">
    <property type="term" value="P:DNA integration"/>
    <property type="evidence" value="ECO:0007669"/>
    <property type="project" value="InterPro"/>
</dbReference>
<dbReference type="STRING" id="4432.A0A1U8AAT5"/>
<dbReference type="KEGG" id="nnu:104598693"/>
<feature type="domain" description="Integrase catalytic" evidence="1">
    <location>
        <begin position="323"/>
        <end position="416"/>
    </location>
</feature>
<dbReference type="GeneID" id="104598693"/>
<dbReference type="InterPro" id="IPR001584">
    <property type="entry name" value="Integrase_cat-core"/>
</dbReference>
<dbReference type="Pfam" id="PF25597">
    <property type="entry name" value="SH3_retrovirus"/>
    <property type="match status" value="1"/>
</dbReference>
<dbReference type="Proteomes" id="UP000189703">
    <property type="component" value="Unplaced"/>
</dbReference>
<protein>
    <submittedName>
        <fullName evidence="3">Uncharacterized protein LOC104598693</fullName>
    </submittedName>
</protein>
<dbReference type="InterPro" id="IPR039537">
    <property type="entry name" value="Retrotran_Ty1/copia-like"/>
</dbReference>
<dbReference type="PANTHER" id="PTHR42648:SF31">
    <property type="entry name" value="RNA-DIRECTED DNA POLYMERASE"/>
    <property type="match status" value="1"/>
</dbReference>
<dbReference type="InterPro" id="IPR036397">
    <property type="entry name" value="RNaseH_sf"/>
</dbReference>
<evidence type="ECO:0000313" key="2">
    <source>
        <dbReference type="Proteomes" id="UP000189703"/>
    </source>
</evidence>
<evidence type="ECO:0000259" key="1">
    <source>
        <dbReference type="PROSITE" id="PS50994"/>
    </source>
</evidence>
<dbReference type="InParanoid" id="A0A1U8AAT5"/>
<accession>A0A1U8AAT5</accession>
<dbReference type="RefSeq" id="XP_010259176.1">
    <property type="nucleotide sequence ID" value="XM_010260874.1"/>
</dbReference>
<dbReference type="eggNOG" id="KOG0017">
    <property type="taxonomic scope" value="Eukaryota"/>
</dbReference>
<name>A0A1U8AAT5_NELNU</name>
<dbReference type="Pfam" id="PF00665">
    <property type="entry name" value="rve"/>
    <property type="match status" value="1"/>
</dbReference>
<gene>
    <name evidence="3" type="primary">LOC104598693</name>
</gene>
<dbReference type="AlphaFoldDB" id="A0A1U8AAT5"/>
<evidence type="ECO:0000313" key="3">
    <source>
        <dbReference type="RefSeq" id="XP_010259176.1"/>
    </source>
</evidence>
<dbReference type="SUPFAM" id="SSF53098">
    <property type="entry name" value="Ribonuclease H-like"/>
    <property type="match status" value="1"/>
</dbReference>
<dbReference type="PANTHER" id="PTHR42648">
    <property type="entry name" value="TRANSPOSASE, PUTATIVE-RELATED"/>
    <property type="match status" value="1"/>
</dbReference>
<keyword evidence="2" id="KW-1185">Reference proteome</keyword>
<sequence>MGQRDCSRAPVGLAMTVIVANHPGFAVRLIVLDRSTAGVAAVMAVDRATTGLAAEMHSKHERNKLHQFLMGLNETFNSVRSNILATDPPLSVNCAYAFMIQEEKHQAMVSQKSISIPDVEAFHTSISKFGNSCPRNGNSHPKYKCNHYKWQGHTKDHRYDLIGYLEGWEKGKSNHTNKNTRPNSTTACVQSDPLGPPIVGLTLEQYFQLLCLLNTEASQEASVNMTGKTTTSVSTSDQASHTQIAWGMLCDSIYCLHPHSPSFALTSRANGSYQLWHNKLGHASLQQLSLSLGDGFSTPIKHACDACERDKHCRNPFPLSSFRATTPFALIHCDIWGAYHVLSLSGARYFLTIVDDFSHYTWIYLTKNKFETYQLLVSFYHMVRTQSNGEIKAVRSDNGKEFMSGPMQISCAYLQIVFTTAYTINYLPSTPLQDKTLYEVLFGKPPTYGHFRTFGCLCYAQHRPLLGDKFVARTDHCLFIGYPNAQKGYHVILNTKEVFTSWDVTFYEDVFPFLSTPPKTQNDEMPRPNNIVVPLPQLDDGIDMVTQPNN</sequence>
<dbReference type="GO" id="GO:0003676">
    <property type="term" value="F:nucleic acid binding"/>
    <property type="evidence" value="ECO:0007669"/>
    <property type="project" value="InterPro"/>
</dbReference>
<dbReference type="InterPro" id="IPR057670">
    <property type="entry name" value="SH3_retrovirus"/>
</dbReference>
<reference evidence="3" key="1">
    <citation type="submission" date="2025-08" db="UniProtKB">
        <authorList>
            <consortium name="RefSeq"/>
        </authorList>
    </citation>
    <scope>IDENTIFICATION</scope>
</reference>
<proteinExistence type="predicted"/>